<dbReference type="InterPro" id="IPR003609">
    <property type="entry name" value="Pan_app"/>
</dbReference>
<feature type="signal peptide" evidence="2">
    <location>
        <begin position="1"/>
        <end position="28"/>
    </location>
</feature>
<evidence type="ECO:0000256" key="1">
    <source>
        <dbReference type="SAM" id="MobiDB-lite"/>
    </source>
</evidence>
<dbReference type="Proteomes" id="UP000580250">
    <property type="component" value="Unassembled WGS sequence"/>
</dbReference>
<dbReference type="SMART" id="SM00473">
    <property type="entry name" value="PAN_AP"/>
    <property type="match status" value="3"/>
</dbReference>
<dbReference type="PANTHER" id="PTHR47327:SF1">
    <property type="entry name" value="RE15579P"/>
    <property type="match status" value="1"/>
</dbReference>
<dbReference type="InterPro" id="IPR052774">
    <property type="entry name" value="Celegans_DevNeuronal_Protein"/>
</dbReference>
<keyword evidence="2" id="KW-0732">Signal</keyword>
<dbReference type="CDD" id="cd01099">
    <property type="entry name" value="PAN_AP_HGF"/>
    <property type="match status" value="1"/>
</dbReference>
<dbReference type="SUPFAM" id="SSF57414">
    <property type="entry name" value="Hairpin loop containing domain-like"/>
    <property type="match status" value="2"/>
</dbReference>
<dbReference type="AlphaFoldDB" id="A0A6V7U7X4"/>
<accession>A0A6V7U7X4</accession>
<feature type="region of interest" description="Disordered" evidence="1">
    <location>
        <begin position="101"/>
        <end position="120"/>
    </location>
</feature>
<dbReference type="PROSITE" id="PS50948">
    <property type="entry name" value="PAN"/>
    <property type="match status" value="1"/>
</dbReference>
<gene>
    <name evidence="4" type="ORF">MENT_LOCUS9305</name>
</gene>
<evidence type="ECO:0000256" key="2">
    <source>
        <dbReference type="SAM" id="SignalP"/>
    </source>
</evidence>
<dbReference type="PANTHER" id="PTHR47327">
    <property type="entry name" value="FI18240P1-RELATED"/>
    <property type="match status" value="1"/>
</dbReference>
<feature type="domain" description="Apple" evidence="3">
    <location>
        <begin position="520"/>
        <end position="615"/>
    </location>
</feature>
<dbReference type="Gene3D" id="3.50.4.10">
    <property type="entry name" value="Hepatocyte Growth Factor"/>
    <property type="match status" value="2"/>
</dbReference>
<name>A0A6V7U7X4_MELEN</name>
<organism evidence="4 5">
    <name type="scientific">Meloidogyne enterolobii</name>
    <name type="common">Root-knot nematode worm</name>
    <name type="synonym">Meloidogyne mayaguensis</name>
    <dbReference type="NCBI Taxonomy" id="390850"/>
    <lineage>
        <taxon>Eukaryota</taxon>
        <taxon>Metazoa</taxon>
        <taxon>Ecdysozoa</taxon>
        <taxon>Nematoda</taxon>
        <taxon>Chromadorea</taxon>
        <taxon>Rhabditida</taxon>
        <taxon>Tylenchina</taxon>
        <taxon>Tylenchomorpha</taxon>
        <taxon>Tylenchoidea</taxon>
        <taxon>Meloidogynidae</taxon>
        <taxon>Meloidogyninae</taxon>
        <taxon>Meloidogyne</taxon>
    </lineage>
</organism>
<reference evidence="4 5" key="1">
    <citation type="submission" date="2020-08" db="EMBL/GenBank/DDBJ databases">
        <authorList>
            <person name="Koutsovoulos G."/>
            <person name="Danchin GJ E."/>
        </authorList>
    </citation>
    <scope>NUCLEOTIDE SEQUENCE [LARGE SCALE GENOMIC DNA]</scope>
</reference>
<dbReference type="EMBL" id="CAJEWN010000041">
    <property type="protein sequence ID" value="CAD2148359.1"/>
    <property type="molecule type" value="Genomic_DNA"/>
</dbReference>
<sequence length="766" mass="85924">MIIFKSSLNFNKFLFFPLIYFLFPFVQGNGYSGYGGQNNDLTSLNDSLLDNDSSKLHSAKKIPLPPLAPPRVPLFSSELKEDSTNNVGKDGAIIGTGSGNSNSVSYRPVPPPVRRDVRSEGRCSFDPTQWQMQAQSAAANAVMFDRSSGISCDECLERCSKLFQNHSSEWICRSLTYDHRWKICDLFAVNGGDSPYNLLDFEGRDYFQYMPALPPTDSEMLGLKQNEILEHFNTNNEKQCSCPCKALSELTAQRNIPLNLTGSENGEKVIGDSTLEVKPIPVNNASALENAADQLFGTKNIEIEKSLENQSTNSTTLSSPLPINSEQNLNESSINSLENNLIINSTLIPPSTSSIEPIPTEITSTIPPSQNSSVEEQPPPIEIGKSFGSKTYEPQKDVQLNKNVDKPQLIQRPIIKQQKISTNNVCPKIGQIAYYAEIEGKIQRKNNGKIEKINDIKNSRDCLDICDGQTKTTCNSAQWTTTEGCELYSNFSTQIISPQSLLTFLPSTATENAKYYEKVCVDKNILKDESRRTFVAIPGYILVGHVQEVSNAGSLSECLKACLSASVDYGFTCKSLMFYPSDQEQNCLMNSESRHTQSDVFVPEEQNVEFMIYLDLDTPQQKLLPSTSTINEQRRFYDSPIDGKLENKTSKEEETWTHWSKCLNSETAAEMRHRYLKCRESKDIRKCPKETIPCGKKKPTIKIQKIWHSDNNTNQQKLKLNEKTNAFSNILSECRAVRDALGRKKCPYGMRWNGLKREACQPPVDC</sequence>
<dbReference type="Pfam" id="PF00024">
    <property type="entry name" value="PAN_1"/>
    <property type="match status" value="2"/>
</dbReference>
<evidence type="ECO:0000313" key="4">
    <source>
        <dbReference type="EMBL" id="CAD2148359.1"/>
    </source>
</evidence>
<protein>
    <recommendedName>
        <fullName evidence="3">Apple domain-containing protein</fullName>
    </recommendedName>
</protein>
<dbReference type="GO" id="GO:0009653">
    <property type="term" value="P:anatomical structure morphogenesis"/>
    <property type="evidence" value="ECO:0007669"/>
    <property type="project" value="TreeGrafter"/>
</dbReference>
<evidence type="ECO:0000259" key="3">
    <source>
        <dbReference type="PROSITE" id="PS50948"/>
    </source>
</evidence>
<dbReference type="OrthoDB" id="5916958at2759"/>
<evidence type="ECO:0000313" key="5">
    <source>
        <dbReference type="Proteomes" id="UP000580250"/>
    </source>
</evidence>
<proteinExistence type="predicted"/>
<comment type="caution">
    <text evidence="4">The sequence shown here is derived from an EMBL/GenBank/DDBJ whole genome shotgun (WGS) entry which is preliminary data.</text>
</comment>
<feature type="chain" id="PRO_5028158880" description="Apple domain-containing protein" evidence="2">
    <location>
        <begin position="29"/>
        <end position="766"/>
    </location>
</feature>